<keyword evidence="11" id="KW-1185">Reference proteome</keyword>
<comment type="subcellular location">
    <subcellularLocation>
        <location evidence="1">Nucleus</location>
    </subcellularLocation>
</comment>
<feature type="region of interest" description="Disordered" evidence="8">
    <location>
        <begin position="702"/>
        <end position="743"/>
    </location>
</feature>
<dbReference type="AlphaFoldDB" id="A0A2B7WZL8"/>
<evidence type="ECO:0000313" key="11">
    <source>
        <dbReference type="Proteomes" id="UP000223968"/>
    </source>
</evidence>
<dbReference type="OrthoDB" id="298344at2759"/>
<keyword evidence="3" id="KW-0863">Zinc-finger</keyword>
<dbReference type="InterPro" id="IPR003347">
    <property type="entry name" value="JmjC_dom"/>
</dbReference>
<sequence>MTAAPLLKDSPDNVVSQSASIRSTDLLARGKPFLEFPRYSILDLQRTTGVCGGGYAGNRSSNGVAHDETGGVFGTFAEWFTRRLHIGQPFVIQDFEKLPQWDDRLFSIESLIELSTKKNIPIRNCSTARDLSFTLKKFADAARQSYREFKNLYARDLQCPEAWLERCRTLLPPEVQYGGRVDLFQWLPSCARSEVMMAYVGSEGSSSGFHRCFSSTVALNLLVEASASDRPVLCFGTDFESQIKYDAFMAARGASPHVDWLNLGPDELQRADFPLYIHEQKVGELVVFPPATAHQVWNLGAVSTKMVWNILHPLSLEAGLNYVQPPFNRLCHPDVARSNLSLACAMLSLLRESPGPLPPDLPLLTRLFRQMVRDEMIDDQPVTPISLVRIPDTAIATCDFCGTAIWNRHLRCNECQDFDLCLLCFLSGRSCEHLSSYSWAEIVPPDTCSQVIHRGESILGYKVEEPNRLARRKSLGTAVNDLMRARQSPAIKLCHLCRIDHLEWKGRRCDTCSAFFCFRGLFRHFDMNSADVMRHAGLWVCPKCSETCNCRCCHFISAYVKAEKPASKRRIKPADPRGKIMGFTDNVFDQKRRTPVPSSCASSIYAIPTSRSQKRPLSVTSITASCFRSTPSSHPDLPTPESDRSFGFQSKDRDASVSDSINSECVVPPAKIPRSTTSSSKTSRLGRTEISAGKTLHGIDYITQMPSPQDDELSLPPLKPQRNTDGCARRSSPTPSSAASNDGMTTLANVAAASRGKMLVPHSHDLHPKRDAKYDLGGAATITPMTPNATNARYTSTLSTPTSSATTYHNHLAPSSNLSANIPSQKPHYPEEPKQPNNVSPTSSPRAPAPTDLSDLETRLHRLRQYAEELLALSLHDSHRLIQQEIQTTEQSLFLAKKDRGERLLKGLELEFPNLVGLREGIKREGGKMGLF</sequence>
<dbReference type="PROSITE" id="PS01357">
    <property type="entry name" value="ZF_ZZ_1"/>
    <property type="match status" value="1"/>
</dbReference>
<dbReference type="SUPFAM" id="SSF57850">
    <property type="entry name" value="RING/U-box"/>
    <property type="match status" value="1"/>
</dbReference>
<dbReference type="Pfam" id="PF10497">
    <property type="entry name" value="zf-4CXXC_R1"/>
    <property type="match status" value="1"/>
</dbReference>
<feature type="region of interest" description="Disordered" evidence="8">
    <location>
        <begin position="628"/>
        <end position="662"/>
    </location>
</feature>
<keyword evidence="2" id="KW-0479">Metal-binding</keyword>
<keyword evidence="5" id="KW-0805">Transcription regulation</keyword>
<evidence type="ECO:0000313" key="10">
    <source>
        <dbReference type="EMBL" id="PGH01932.1"/>
    </source>
</evidence>
<dbReference type="PROSITE" id="PS51184">
    <property type="entry name" value="JMJC"/>
    <property type="match status" value="1"/>
</dbReference>
<organism evidence="10 11">
    <name type="scientific">Helicocarpus griseus UAMH5409</name>
    <dbReference type="NCBI Taxonomy" id="1447875"/>
    <lineage>
        <taxon>Eukaryota</taxon>
        <taxon>Fungi</taxon>
        <taxon>Dikarya</taxon>
        <taxon>Ascomycota</taxon>
        <taxon>Pezizomycotina</taxon>
        <taxon>Eurotiomycetes</taxon>
        <taxon>Eurotiomycetidae</taxon>
        <taxon>Onygenales</taxon>
        <taxon>Ajellomycetaceae</taxon>
        <taxon>Helicocarpus</taxon>
    </lineage>
</organism>
<evidence type="ECO:0000256" key="7">
    <source>
        <dbReference type="ARBA" id="ARBA00023242"/>
    </source>
</evidence>
<keyword evidence="7" id="KW-0539">Nucleus</keyword>
<dbReference type="SUPFAM" id="SSF51197">
    <property type="entry name" value="Clavaminate synthase-like"/>
    <property type="match status" value="1"/>
</dbReference>
<proteinExistence type="predicted"/>
<feature type="domain" description="JmjC" evidence="9">
    <location>
        <begin position="160"/>
        <end position="327"/>
    </location>
</feature>
<evidence type="ECO:0000256" key="3">
    <source>
        <dbReference type="ARBA" id="ARBA00022771"/>
    </source>
</evidence>
<dbReference type="EMBL" id="PDNB01000165">
    <property type="protein sequence ID" value="PGH01932.1"/>
    <property type="molecule type" value="Genomic_DNA"/>
</dbReference>
<feature type="compositionally biased region" description="Low complexity" evidence="8">
    <location>
        <begin position="840"/>
        <end position="851"/>
    </location>
</feature>
<keyword evidence="4" id="KW-0862">Zinc</keyword>
<dbReference type="GO" id="GO:0005634">
    <property type="term" value="C:nucleus"/>
    <property type="evidence" value="ECO:0007669"/>
    <property type="project" value="UniProtKB-SubCell"/>
</dbReference>
<protein>
    <recommendedName>
        <fullName evidence="9">JmjC domain-containing protein</fullName>
    </recommendedName>
</protein>
<gene>
    <name evidence="10" type="ORF">AJ79_07763</name>
</gene>
<dbReference type="InterPro" id="IPR043145">
    <property type="entry name" value="Znf_ZZ_sf"/>
</dbReference>
<evidence type="ECO:0000256" key="1">
    <source>
        <dbReference type="ARBA" id="ARBA00004123"/>
    </source>
</evidence>
<comment type="caution">
    <text evidence="10">The sequence shown here is derived from an EMBL/GenBank/DDBJ whole genome shotgun (WGS) entry which is preliminary data.</text>
</comment>
<feature type="compositionally biased region" description="Low complexity" evidence="8">
    <location>
        <begin position="795"/>
        <end position="807"/>
    </location>
</feature>
<dbReference type="Gene3D" id="2.60.120.650">
    <property type="entry name" value="Cupin"/>
    <property type="match status" value="1"/>
</dbReference>
<dbReference type="InterPro" id="IPR018866">
    <property type="entry name" value="Znf-4CXXC_R1"/>
</dbReference>
<evidence type="ECO:0000259" key="9">
    <source>
        <dbReference type="PROSITE" id="PS51184"/>
    </source>
</evidence>
<dbReference type="InterPro" id="IPR000433">
    <property type="entry name" value="Znf_ZZ"/>
</dbReference>
<evidence type="ECO:0000256" key="5">
    <source>
        <dbReference type="ARBA" id="ARBA00023015"/>
    </source>
</evidence>
<feature type="compositionally biased region" description="Polar residues" evidence="8">
    <location>
        <begin position="783"/>
        <end position="794"/>
    </location>
</feature>
<dbReference type="Pfam" id="PF00569">
    <property type="entry name" value="ZZ"/>
    <property type="match status" value="1"/>
</dbReference>
<feature type="compositionally biased region" description="Low complexity" evidence="8">
    <location>
        <begin position="729"/>
        <end position="740"/>
    </location>
</feature>
<dbReference type="Proteomes" id="UP000223968">
    <property type="component" value="Unassembled WGS sequence"/>
</dbReference>
<evidence type="ECO:0000256" key="4">
    <source>
        <dbReference type="ARBA" id="ARBA00022833"/>
    </source>
</evidence>
<dbReference type="Gene3D" id="3.30.60.90">
    <property type="match status" value="1"/>
</dbReference>
<evidence type="ECO:0000256" key="6">
    <source>
        <dbReference type="ARBA" id="ARBA00023163"/>
    </source>
</evidence>
<accession>A0A2B7WZL8</accession>
<feature type="region of interest" description="Disordered" evidence="8">
    <location>
        <begin position="783"/>
        <end position="852"/>
    </location>
</feature>
<evidence type="ECO:0000256" key="2">
    <source>
        <dbReference type="ARBA" id="ARBA00022723"/>
    </source>
</evidence>
<evidence type="ECO:0000256" key="8">
    <source>
        <dbReference type="SAM" id="MobiDB-lite"/>
    </source>
</evidence>
<dbReference type="CDD" id="cd02249">
    <property type="entry name" value="ZZ"/>
    <property type="match status" value="1"/>
</dbReference>
<dbReference type="GO" id="GO:0008270">
    <property type="term" value="F:zinc ion binding"/>
    <property type="evidence" value="ECO:0007669"/>
    <property type="project" value="UniProtKB-KW"/>
</dbReference>
<dbReference type="SMART" id="SM00558">
    <property type="entry name" value="JmjC"/>
    <property type="match status" value="1"/>
</dbReference>
<keyword evidence="6" id="KW-0804">Transcription</keyword>
<reference evidence="10 11" key="1">
    <citation type="submission" date="2017-10" db="EMBL/GenBank/DDBJ databases">
        <title>Comparative genomics in systemic dimorphic fungi from Ajellomycetaceae.</title>
        <authorList>
            <person name="Munoz J.F."/>
            <person name="Mcewen J.G."/>
            <person name="Clay O.K."/>
            <person name="Cuomo C.A."/>
        </authorList>
    </citation>
    <scope>NUCLEOTIDE SEQUENCE [LARGE SCALE GENOMIC DNA]</scope>
    <source>
        <strain evidence="10 11">UAMH5409</strain>
    </source>
</reference>
<name>A0A2B7WZL8_9EURO</name>
<feature type="compositionally biased region" description="Polar residues" evidence="8">
    <location>
        <begin position="813"/>
        <end position="824"/>
    </location>
</feature>